<dbReference type="AlphaFoldDB" id="A0A0C1UI16"/>
<evidence type="ECO:0000259" key="2">
    <source>
        <dbReference type="SMART" id="SM00278"/>
    </source>
</evidence>
<dbReference type="SMART" id="SM00278">
    <property type="entry name" value="HhH1"/>
    <property type="match status" value="2"/>
</dbReference>
<organism evidence="3 4">
    <name type="scientific">Clostridium argentinense CDC 2741</name>
    <dbReference type="NCBI Taxonomy" id="1418104"/>
    <lineage>
        <taxon>Bacteria</taxon>
        <taxon>Bacillati</taxon>
        <taxon>Bacillota</taxon>
        <taxon>Clostridia</taxon>
        <taxon>Eubacteriales</taxon>
        <taxon>Clostridiaceae</taxon>
        <taxon>Clostridium</taxon>
    </lineage>
</organism>
<dbReference type="STRING" id="29341.RSJ17_14110"/>
<gene>
    <name evidence="3" type="ORF">U732_1217</name>
</gene>
<comment type="caution">
    <text evidence="3">The sequence shown here is derived from an EMBL/GenBank/DDBJ whole genome shotgun (WGS) entry which is preliminary data.</text>
</comment>
<keyword evidence="1" id="KW-1133">Transmembrane helix</keyword>
<evidence type="ECO:0000313" key="3">
    <source>
        <dbReference type="EMBL" id="KIE46965.1"/>
    </source>
</evidence>
<dbReference type="EMBL" id="AYSO01000015">
    <property type="protein sequence ID" value="KIE46965.1"/>
    <property type="molecule type" value="Genomic_DNA"/>
</dbReference>
<dbReference type="PANTHER" id="PTHR21180">
    <property type="entry name" value="ENDONUCLEASE/EXONUCLEASE/PHOSPHATASE FAMILY DOMAIN-CONTAINING PROTEIN 1"/>
    <property type="match status" value="1"/>
</dbReference>
<dbReference type="Proteomes" id="UP000031366">
    <property type="component" value="Unassembled WGS sequence"/>
</dbReference>
<keyword evidence="1" id="KW-0472">Membrane</keyword>
<dbReference type="InterPro" id="IPR019554">
    <property type="entry name" value="Soluble_ligand-bd"/>
</dbReference>
<feature type="transmembrane region" description="Helical" evidence="1">
    <location>
        <begin position="7"/>
        <end position="27"/>
    </location>
</feature>
<feature type="domain" description="Helix-hairpin-helix DNA-binding motif class 1" evidence="2">
    <location>
        <begin position="182"/>
        <end position="201"/>
    </location>
</feature>
<dbReference type="NCBIfam" id="TIGR00426">
    <property type="entry name" value="competence protein ComEA helix-hairpin-helix repeat region"/>
    <property type="match status" value="1"/>
</dbReference>
<evidence type="ECO:0000313" key="4">
    <source>
        <dbReference type="Proteomes" id="UP000031366"/>
    </source>
</evidence>
<dbReference type="Pfam" id="PF10531">
    <property type="entry name" value="SLBB"/>
    <property type="match status" value="1"/>
</dbReference>
<name>A0A0C1UI16_9CLOT</name>
<dbReference type="OrthoDB" id="9790239at2"/>
<dbReference type="Gene3D" id="1.10.150.310">
    <property type="entry name" value="Tex RuvX-like domain-like"/>
    <property type="match status" value="1"/>
</dbReference>
<keyword evidence="1" id="KW-0812">Transmembrane</keyword>
<dbReference type="InterPro" id="IPR051675">
    <property type="entry name" value="Endo/Exo/Phosphatase_dom_1"/>
</dbReference>
<dbReference type="Gene3D" id="3.10.560.10">
    <property type="entry name" value="Outer membrane lipoprotein wza domain like"/>
    <property type="match status" value="1"/>
</dbReference>
<dbReference type="RefSeq" id="WP_039632063.1">
    <property type="nucleotide sequence ID" value="NZ_AYSO01000015.1"/>
</dbReference>
<sequence length="205" mass="22950">MKDKEKIIGSICILVLAIVFLISGYLITRNNSKEAYEDIFIETKDINNEEKRDSTFEEEVIVVDIKGKIKYPKEYTLKKGSRIRDLITMAGGLTEEADTNRVHFSKTLNDEDCIVIYGKEDKEEDSNIVSSNNIGSSSSSSSKININKATIEELTQLSGIGPSKAKAIIEYRNANNGFKSIEELANVDGIGEKTIDKFRDKVDIR</sequence>
<dbReference type="GO" id="GO:0015627">
    <property type="term" value="C:type II protein secretion system complex"/>
    <property type="evidence" value="ECO:0007669"/>
    <property type="project" value="TreeGrafter"/>
</dbReference>
<dbReference type="InterPro" id="IPR004509">
    <property type="entry name" value="Competence_ComEA_HhH"/>
</dbReference>
<feature type="domain" description="Helix-hairpin-helix DNA-binding motif class 1" evidence="2">
    <location>
        <begin position="152"/>
        <end position="171"/>
    </location>
</feature>
<dbReference type="GO" id="GO:0003677">
    <property type="term" value="F:DNA binding"/>
    <property type="evidence" value="ECO:0007669"/>
    <property type="project" value="InterPro"/>
</dbReference>
<protein>
    <submittedName>
        <fullName evidence="3">Competence ComEA helix-hairpin-helix repeat region domain protein</fullName>
    </submittedName>
</protein>
<evidence type="ECO:0000256" key="1">
    <source>
        <dbReference type="SAM" id="Phobius"/>
    </source>
</evidence>
<accession>A0A0C1UI16</accession>
<dbReference type="SUPFAM" id="SSF47781">
    <property type="entry name" value="RuvA domain 2-like"/>
    <property type="match status" value="1"/>
</dbReference>
<dbReference type="Pfam" id="PF12836">
    <property type="entry name" value="HHH_3"/>
    <property type="match status" value="1"/>
</dbReference>
<dbReference type="GO" id="GO:0006281">
    <property type="term" value="P:DNA repair"/>
    <property type="evidence" value="ECO:0007669"/>
    <property type="project" value="InterPro"/>
</dbReference>
<proteinExistence type="predicted"/>
<dbReference type="InterPro" id="IPR003583">
    <property type="entry name" value="Hlx-hairpin-Hlx_DNA-bd_motif"/>
</dbReference>
<dbReference type="GO" id="GO:0015628">
    <property type="term" value="P:protein secretion by the type II secretion system"/>
    <property type="evidence" value="ECO:0007669"/>
    <property type="project" value="TreeGrafter"/>
</dbReference>
<reference evidence="3 4" key="1">
    <citation type="journal article" date="2015" name="Infect. Genet. Evol.">
        <title>Genomic sequences of six botulinum neurotoxin-producing strains representing three clostridial species illustrate the mobility and diversity of botulinum neurotoxin genes.</title>
        <authorList>
            <person name="Smith T.J."/>
            <person name="Hill K.K."/>
            <person name="Xie G."/>
            <person name="Foley B.T."/>
            <person name="Williamson C.H."/>
            <person name="Foster J.T."/>
            <person name="Johnson S.L."/>
            <person name="Chertkov O."/>
            <person name="Teshima H."/>
            <person name="Gibbons H.S."/>
            <person name="Johnsky L.A."/>
            <person name="Karavis M.A."/>
            <person name="Smith L.A."/>
        </authorList>
    </citation>
    <scope>NUCLEOTIDE SEQUENCE [LARGE SCALE GENOMIC DNA]</scope>
    <source>
        <strain evidence="3 4">CDC 2741</strain>
    </source>
</reference>
<dbReference type="PANTHER" id="PTHR21180:SF32">
    <property type="entry name" value="ENDONUCLEASE_EXONUCLEASE_PHOSPHATASE FAMILY DOMAIN-CONTAINING PROTEIN 1"/>
    <property type="match status" value="1"/>
</dbReference>
<keyword evidence="4" id="KW-1185">Reference proteome</keyword>
<dbReference type="InterPro" id="IPR010994">
    <property type="entry name" value="RuvA_2-like"/>
</dbReference>